<dbReference type="FunFam" id="1.20.1310.10:FF:000002">
    <property type="entry name" value="cullin-3 isoform X1"/>
    <property type="match status" value="1"/>
</dbReference>
<evidence type="ECO:0000256" key="10">
    <source>
        <dbReference type="ARBA" id="ARBA00022786"/>
    </source>
</evidence>
<dbReference type="FunFam" id="2.40.160.110:FF:000001">
    <property type="entry name" value="lysosome-associated membrane glycoprotein 2 isoform X2"/>
    <property type="match status" value="1"/>
</dbReference>
<comment type="subcellular location">
    <subcellularLocation>
        <location evidence="1">Cell membrane</location>
        <topology evidence="1">Single-pass type I membrane protein</topology>
    </subcellularLocation>
    <subcellularLocation>
        <location evidence="2">Endosome membrane</location>
        <topology evidence="2">Single-pass type I membrane protein</topology>
    </subcellularLocation>
    <subcellularLocation>
        <location evidence="18">Lysosome membrane</location>
        <topology evidence="18">Single-pass type I membrane protein</topology>
    </subcellularLocation>
</comment>
<comment type="similarity">
    <text evidence="18">Belongs to the LAMP family.</text>
</comment>
<dbReference type="PROSITE" id="PS01256">
    <property type="entry name" value="CULLIN_1"/>
    <property type="match status" value="1"/>
</dbReference>
<dbReference type="InterPro" id="IPR036390">
    <property type="entry name" value="WH_DNA-bd_sf"/>
</dbReference>
<dbReference type="SUPFAM" id="SSF46785">
    <property type="entry name" value="Winged helix' DNA-binding domain"/>
    <property type="match status" value="1"/>
</dbReference>
<dbReference type="FunFam" id="1.20.1310.10:FF:000008">
    <property type="entry name" value="Cullin 4B"/>
    <property type="match status" value="1"/>
</dbReference>
<keyword evidence="10" id="KW-0833">Ubl conjugation pathway</keyword>
<evidence type="ECO:0000313" key="23">
    <source>
        <dbReference type="EMBL" id="ROL50328.1"/>
    </source>
</evidence>
<dbReference type="InterPro" id="IPR002000">
    <property type="entry name" value="Lysosome-assoc_membr_glycop"/>
</dbReference>
<feature type="disulfide bond" evidence="18">
    <location>
        <begin position="1054"/>
        <end position="1091"/>
    </location>
</feature>
<comment type="pathway">
    <text evidence="3">Protein modification; protein ubiquitination.</text>
</comment>
<feature type="region of interest" description="Disordered" evidence="20">
    <location>
        <begin position="911"/>
        <end position="931"/>
    </location>
</feature>
<comment type="caution">
    <text evidence="23">The sequence shown here is derived from an EMBL/GenBank/DDBJ whole genome shotgun (WGS) entry which is preliminary data.</text>
</comment>
<organism evidence="23 24">
    <name type="scientific">Anabarilius grahami</name>
    <name type="common">Kanglang fish</name>
    <name type="synonym">Barilius grahami</name>
    <dbReference type="NCBI Taxonomy" id="495550"/>
    <lineage>
        <taxon>Eukaryota</taxon>
        <taxon>Metazoa</taxon>
        <taxon>Chordata</taxon>
        <taxon>Craniata</taxon>
        <taxon>Vertebrata</taxon>
        <taxon>Euteleostomi</taxon>
        <taxon>Actinopterygii</taxon>
        <taxon>Neopterygii</taxon>
        <taxon>Teleostei</taxon>
        <taxon>Ostariophysi</taxon>
        <taxon>Cypriniformes</taxon>
        <taxon>Xenocyprididae</taxon>
        <taxon>Xenocypridinae</taxon>
        <taxon>Xenocypridinae incertae sedis</taxon>
        <taxon>Anabarilius</taxon>
    </lineage>
</organism>
<evidence type="ECO:0000313" key="24">
    <source>
        <dbReference type="Proteomes" id="UP000281406"/>
    </source>
</evidence>
<keyword evidence="9" id="KW-0967">Endosome</keyword>
<evidence type="ECO:0000256" key="4">
    <source>
        <dbReference type="ARBA" id="ARBA00006019"/>
    </source>
</evidence>
<evidence type="ECO:0000256" key="15">
    <source>
        <dbReference type="ARBA" id="ARBA00023180"/>
    </source>
</evidence>
<dbReference type="Pfam" id="PF21222">
    <property type="entry name" value="Lamp2_2nd"/>
    <property type="match status" value="1"/>
</dbReference>
<gene>
    <name evidence="23" type="ORF">DPX16_4259</name>
</gene>
<dbReference type="InterPro" id="IPR001373">
    <property type="entry name" value="Cullin_N"/>
</dbReference>
<evidence type="ECO:0000256" key="3">
    <source>
        <dbReference type="ARBA" id="ARBA00004906"/>
    </source>
</evidence>
<evidence type="ECO:0000256" key="14">
    <source>
        <dbReference type="ARBA" id="ARBA00023157"/>
    </source>
</evidence>
<evidence type="ECO:0000256" key="17">
    <source>
        <dbReference type="PROSITE-ProRule" id="PRU00330"/>
    </source>
</evidence>
<evidence type="ECO:0000256" key="2">
    <source>
        <dbReference type="ARBA" id="ARBA00004530"/>
    </source>
</evidence>
<dbReference type="InterPro" id="IPR036388">
    <property type="entry name" value="WH-like_DNA-bd_sf"/>
</dbReference>
<dbReference type="GO" id="GO:0005765">
    <property type="term" value="C:lysosomal membrane"/>
    <property type="evidence" value="ECO:0007669"/>
    <property type="project" value="UniProtKB-SubCell"/>
</dbReference>
<keyword evidence="24" id="KW-1185">Reference proteome</keyword>
<dbReference type="SUPFAM" id="SSF75632">
    <property type="entry name" value="Cullin homology domain"/>
    <property type="match status" value="1"/>
</dbReference>
<dbReference type="PRINTS" id="PR00336">
    <property type="entry name" value="LYSASSOCTDMP"/>
</dbReference>
<reference evidence="23 24" key="1">
    <citation type="submission" date="2018-10" db="EMBL/GenBank/DDBJ databases">
        <title>Genome assembly for a Yunnan-Guizhou Plateau 3E fish, Anabarilius grahami (Regan), and its evolutionary and genetic applications.</title>
        <authorList>
            <person name="Jiang W."/>
        </authorList>
    </citation>
    <scope>NUCLEOTIDE SEQUENCE [LARGE SCALE GENOMIC DNA]</scope>
    <source>
        <strain evidence="23">AG-KIZ</strain>
        <tissue evidence="23">Muscle</tissue>
    </source>
</reference>
<dbReference type="Proteomes" id="UP000281406">
    <property type="component" value="Unassembled WGS sequence"/>
</dbReference>
<evidence type="ECO:0000256" key="5">
    <source>
        <dbReference type="ARBA" id="ARBA00022475"/>
    </source>
</evidence>
<dbReference type="GO" id="GO:0016567">
    <property type="term" value="P:protein ubiquitination"/>
    <property type="evidence" value="ECO:0007669"/>
    <property type="project" value="UniProtKB-UniPathway"/>
</dbReference>
<keyword evidence="15" id="KW-0325">Glycoprotein</keyword>
<accession>A0A3N0YXB7</accession>
<keyword evidence="11" id="KW-0832">Ubl conjugation</keyword>
<keyword evidence="6" id="KW-1017">Isopeptide bond</keyword>
<dbReference type="Pfam" id="PF01299">
    <property type="entry name" value="Lamp2-like_luminal"/>
    <property type="match status" value="2"/>
</dbReference>
<dbReference type="EMBL" id="RJVU01021107">
    <property type="protein sequence ID" value="ROL50328.1"/>
    <property type="molecule type" value="Genomic_DNA"/>
</dbReference>
<keyword evidence="8" id="KW-0732">Signal</keyword>
<feature type="transmembrane region" description="Helical" evidence="21">
    <location>
        <begin position="1098"/>
        <end position="1121"/>
    </location>
</feature>
<evidence type="ECO:0000256" key="9">
    <source>
        <dbReference type="ARBA" id="ARBA00022753"/>
    </source>
</evidence>
<dbReference type="InterPro" id="IPR016157">
    <property type="entry name" value="Cullin_CS"/>
</dbReference>
<dbReference type="Pfam" id="PF10557">
    <property type="entry name" value="Cullin_Nedd8"/>
    <property type="match status" value="1"/>
</dbReference>
<evidence type="ECO:0000256" key="21">
    <source>
        <dbReference type="SAM" id="Phobius"/>
    </source>
</evidence>
<evidence type="ECO:0000256" key="20">
    <source>
        <dbReference type="SAM" id="MobiDB-lite"/>
    </source>
</evidence>
<comment type="caution">
    <text evidence="18">Lacks conserved residue(s) required for the propagation of feature annotation.</text>
</comment>
<evidence type="ECO:0000256" key="8">
    <source>
        <dbReference type="ARBA" id="ARBA00022729"/>
    </source>
</evidence>
<dbReference type="InterPro" id="IPR048524">
    <property type="entry name" value="Lamp2-like_TM"/>
</dbReference>
<dbReference type="AlphaFoldDB" id="A0A3N0YXB7"/>
<dbReference type="PROSITE" id="PS51407">
    <property type="entry name" value="LAMP_3"/>
    <property type="match status" value="1"/>
</dbReference>
<sequence length="1133" mass="126549">MMAEELQHSQKNFNGLTKPAKAGASKKLIIKNFKGESDWTSALESIMIRSIFLFLDRTYVLQNSLLPSIWDTGLELFRTHIVSDSGVQSRTVEGILEQIERERSGETVDRSLLRSLLGMLSDLQVIGRSLMMSALMSVYKDSFEQRFLTETTRLYAAEGQRLMQEREVPEYLHHVGRRLEEENDRVISYLDQSTQKPLIAAVEKQLLGEHMTAILQKGLQTLLDENRVCELTLLYELFSKVKGGLTALLQSWRDYIKSSGGEIVSSPEKDKEMVQELLDFKDRMDNVSQRCFQRNETFINAMKEAFENFINKRPNKPAELIAKYVDSKLRAGNKEATEEELERILDKIMIIFRFIHGKDVFEAFYKKDLAKRLLVGKSASVDAEKSMLSKLKHGCNIELTVNILTMGHWPSYTPMDVHLPAEMVKLQEVFKLFYLGKHSGRKLQWQPTLGHAVLKTEFKEGKKELQVSLFQTLVLLIFNEADECSVEEIRAATGIEDGELKRTLQSLACGKARVLNKTPRGKDVEDADRFHFNSDFRHKLFRIKINQIQMKETVEEQVSTTERVFQDRQYQIDAAVVRIMKMRKTLSHNLLVSELYNQLKFPVKPADLKKRIESLIDRDYMERDKENANQYHYVANILRPTAESVTQRTGSHEVGSQITSRLACRFVWSGCQRSLVNLLPDPEKQQRSVYDLINHSNSRTRAARAQCAHFTAFLTDDIMMEKQCAGVCWTLLMGCVFAAHAVTFEVTEGNSTCIKAELNASFSISYNTTNGTSVAAFALPSSAAVANGSSCGGAGVPPELLLSFGAGHMFSLAFSSDGRLYRVANMSLQYNLSDTSTFPQSSSAGVVSVMTNVSEISARLNSTYRCLSSTSISLDAGVNVTFANVRMEAYMTSANLSKDESVCSADQTVTTVAPTQSPKTTAAPSPVPPPAAPERGNYTITNGNGTVCLLALMGLQLNVTHFSKSRNQTVSEVVNLQPNRTTASGSCGVPVSTLTLAEDLTNLTFTFTLNSTTQKFHLSAVSVSAFWSDMTDRFVVSNSSLDFLQCSVGRSYMCSAEQTLAVVPAFSINTFRLQLQPFNVTANKFSAAEECRVDRENMLIPIIVGAALAGLVLIVLIAYLIGRKRTHAGYQTI</sequence>
<dbReference type="SMART" id="SM00884">
    <property type="entry name" value="Cullin_Nedd8"/>
    <property type="match status" value="1"/>
</dbReference>
<dbReference type="OrthoDB" id="27073at2759"/>
<dbReference type="SMART" id="SM00182">
    <property type="entry name" value="CULLIN"/>
    <property type="match status" value="1"/>
</dbReference>
<evidence type="ECO:0000256" key="12">
    <source>
        <dbReference type="ARBA" id="ARBA00022989"/>
    </source>
</evidence>
<keyword evidence="5" id="KW-1003">Cell membrane</keyword>
<keyword evidence="14 18" id="KW-1015">Disulfide bond</keyword>
<keyword evidence="7 18" id="KW-0812">Transmembrane</keyword>
<evidence type="ECO:0000256" key="11">
    <source>
        <dbReference type="ARBA" id="ARBA00022843"/>
    </source>
</evidence>
<dbReference type="InterPro" id="IPR048528">
    <property type="entry name" value="Lamp2-like_luminal"/>
</dbReference>
<protein>
    <submittedName>
        <fullName evidence="23">Cullin-4A</fullName>
    </submittedName>
</protein>
<feature type="domain" description="Cullin family profile" evidence="22">
    <location>
        <begin position="316"/>
        <end position="508"/>
    </location>
</feature>
<dbReference type="PROSITE" id="PS00311">
    <property type="entry name" value="LAMP_2"/>
    <property type="match status" value="1"/>
</dbReference>
<dbReference type="GO" id="GO:0010008">
    <property type="term" value="C:endosome membrane"/>
    <property type="evidence" value="ECO:0007669"/>
    <property type="project" value="UniProtKB-SubCell"/>
</dbReference>
<dbReference type="GO" id="GO:0005886">
    <property type="term" value="C:plasma membrane"/>
    <property type="evidence" value="ECO:0007669"/>
    <property type="project" value="UniProtKB-SubCell"/>
</dbReference>
<dbReference type="InterPro" id="IPR036317">
    <property type="entry name" value="Cullin_homology_sf"/>
</dbReference>
<evidence type="ECO:0000256" key="1">
    <source>
        <dbReference type="ARBA" id="ARBA00004251"/>
    </source>
</evidence>
<evidence type="ECO:0000256" key="13">
    <source>
        <dbReference type="ARBA" id="ARBA00023136"/>
    </source>
</evidence>
<evidence type="ECO:0000256" key="7">
    <source>
        <dbReference type="ARBA" id="ARBA00022692"/>
    </source>
</evidence>
<dbReference type="Pfam" id="PF00888">
    <property type="entry name" value="Cullin"/>
    <property type="match status" value="1"/>
</dbReference>
<dbReference type="FunFam" id="3.30.230.130:FF:000001">
    <property type="entry name" value="Cullin 4A"/>
    <property type="match status" value="1"/>
</dbReference>
<dbReference type="SUPFAM" id="SSF74788">
    <property type="entry name" value="Cullin repeat-like"/>
    <property type="match status" value="1"/>
</dbReference>
<name>A0A3N0YXB7_ANAGA</name>
<dbReference type="PANTHER" id="PTHR11932">
    <property type="entry name" value="CULLIN"/>
    <property type="match status" value="1"/>
</dbReference>
<dbReference type="GO" id="GO:0031625">
    <property type="term" value="F:ubiquitin protein ligase binding"/>
    <property type="evidence" value="ECO:0007669"/>
    <property type="project" value="InterPro"/>
</dbReference>
<evidence type="ECO:0000256" key="19">
    <source>
        <dbReference type="RuleBase" id="RU003829"/>
    </source>
</evidence>
<dbReference type="InterPro" id="IPR018134">
    <property type="entry name" value="LAMP_CS"/>
</dbReference>
<keyword evidence="13 18" id="KW-0472">Membrane</keyword>
<dbReference type="InterPro" id="IPR045093">
    <property type="entry name" value="Cullin"/>
</dbReference>
<dbReference type="Gene3D" id="3.30.230.130">
    <property type="entry name" value="Cullin, Chain C, Domain 2"/>
    <property type="match status" value="1"/>
</dbReference>
<evidence type="ECO:0000259" key="22">
    <source>
        <dbReference type="PROSITE" id="PS50069"/>
    </source>
</evidence>
<keyword evidence="16 18" id="KW-0458">Lysosome</keyword>
<dbReference type="UniPathway" id="UPA00143"/>
<evidence type="ECO:0000256" key="18">
    <source>
        <dbReference type="PROSITE-ProRule" id="PRU00740"/>
    </source>
</evidence>
<dbReference type="FunFam" id="1.10.10.10:FF:000050">
    <property type="entry name" value="Cullin 4B"/>
    <property type="match status" value="1"/>
</dbReference>
<dbReference type="PROSITE" id="PS50069">
    <property type="entry name" value="CULLIN_2"/>
    <property type="match status" value="1"/>
</dbReference>
<dbReference type="Gene3D" id="1.20.1310.10">
    <property type="entry name" value="Cullin Repeats"/>
    <property type="match status" value="3"/>
</dbReference>
<evidence type="ECO:0000256" key="16">
    <source>
        <dbReference type="ARBA" id="ARBA00023228"/>
    </source>
</evidence>
<proteinExistence type="inferred from homology"/>
<dbReference type="CDD" id="cd12087">
    <property type="entry name" value="TM_EGFR-like"/>
    <property type="match status" value="1"/>
</dbReference>
<dbReference type="FunFam" id="1.20.1310.10:FF:000004">
    <property type="entry name" value="Cullin 4B"/>
    <property type="match status" value="1"/>
</dbReference>
<dbReference type="InterPro" id="IPR016159">
    <property type="entry name" value="Cullin_repeat-like_dom_sf"/>
</dbReference>
<comment type="similarity">
    <text evidence="4 17 19">Belongs to the cullin family.</text>
</comment>
<dbReference type="GO" id="GO:0006511">
    <property type="term" value="P:ubiquitin-dependent protein catabolic process"/>
    <property type="evidence" value="ECO:0007669"/>
    <property type="project" value="InterPro"/>
</dbReference>
<evidence type="ECO:0000256" key="6">
    <source>
        <dbReference type="ARBA" id="ARBA00022499"/>
    </source>
</evidence>
<dbReference type="Gene3D" id="1.10.10.10">
    <property type="entry name" value="Winged helix-like DNA-binding domain superfamily/Winged helix DNA-binding domain"/>
    <property type="match status" value="1"/>
</dbReference>
<dbReference type="GO" id="GO:0031461">
    <property type="term" value="C:cullin-RING ubiquitin ligase complex"/>
    <property type="evidence" value="ECO:0007669"/>
    <property type="project" value="InterPro"/>
</dbReference>
<dbReference type="InterPro" id="IPR016158">
    <property type="entry name" value="Cullin_homology"/>
</dbReference>
<keyword evidence="12 21" id="KW-1133">Transmembrane helix</keyword>
<dbReference type="InterPro" id="IPR019559">
    <property type="entry name" value="Cullin_neddylation_domain"/>
</dbReference>
<dbReference type="Gene3D" id="2.40.160.110">
    <property type="match status" value="2"/>
</dbReference>